<evidence type="ECO:0000256" key="7">
    <source>
        <dbReference type="RuleBase" id="RU362091"/>
    </source>
</evidence>
<evidence type="ECO:0000256" key="5">
    <source>
        <dbReference type="ARBA" id="ARBA00022989"/>
    </source>
</evidence>
<evidence type="ECO:0000256" key="2">
    <source>
        <dbReference type="ARBA" id="ARBA00006434"/>
    </source>
</evidence>
<accession>A0A328FDP9</accession>
<feature type="transmembrane region" description="Helical" evidence="8">
    <location>
        <begin position="46"/>
        <end position="68"/>
    </location>
</feature>
<dbReference type="InterPro" id="IPR001734">
    <property type="entry name" value="Na/solute_symporter"/>
</dbReference>
<evidence type="ECO:0000256" key="4">
    <source>
        <dbReference type="ARBA" id="ARBA00022692"/>
    </source>
</evidence>
<reference evidence="10 11" key="1">
    <citation type="submission" date="2018-06" db="EMBL/GenBank/DDBJ databases">
        <title>Complete Genome Sequence of Desulfobacter hydrogenophilus (DSM3380).</title>
        <authorList>
            <person name="Marietou A."/>
            <person name="Schreiber L."/>
            <person name="Marshall I."/>
            <person name="Jorgensen B."/>
        </authorList>
    </citation>
    <scope>NUCLEOTIDE SEQUENCE [LARGE SCALE GENOMIC DNA]</scope>
    <source>
        <strain evidence="10 11">DSM 3380</strain>
    </source>
</reference>
<comment type="subcellular location">
    <subcellularLocation>
        <location evidence="1">Membrane</location>
        <topology evidence="1">Multi-pass membrane protein</topology>
    </subcellularLocation>
</comment>
<dbReference type="PANTHER" id="PTHR48086">
    <property type="entry name" value="SODIUM/PROLINE SYMPORTER-RELATED"/>
    <property type="match status" value="1"/>
</dbReference>
<dbReference type="Gene3D" id="1.20.1730.10">
    <property type="entry name" value="Sodium/glucose cotransporter"/>
    <property type="match status" value="1"/>
</dbReference>
<keyword evidence="6 8" id="KW-0472">Membrane</keyword>
<organism evidence="10 11">
    <name type="scientific">Desulfobacter hydrogenophilus</name>
    <dbReference type="NCBI Taxonomy" id="2291"/>
    <lineage>
        <taxon>Bacteria</taxon>
        <taxon>Pseudomonadati</taxon>
        <taxon>Thermodesulfobacteriota</taxon>
        <taxon>Desulfobacteria</taxon>
        <taxon>Desulfobacterales</taxon>
        <taxon>Desulfobacteraceae</taxon>
        <taxon>Desulfobacter</taxon>
    </lineage>
</organism>
<keyword evidence="5 8" id="KW-1133">Transmembrane helix</keyword>
<dbReference type="Pfam" id="PF00474">
    <property type="entry name" value="SSF"/>
    <property type="match status" value="1"/>
</dbReference>
<feature type="transmembrane region" description="Helical" evidence="8">
    <location>
        <begin position="227"/>
        <end position="249"/>
    </location>
</feature>
<feature type="transmembrane region" description="Helical" evidence="8">
    <location>
        <begin position="74"/>
        <end position="96"/>
    </location>
</feature>
<feature type="transmembrane region" description="Helical" evidence="8">
    <location>
        <begin position="412"/>
        <end position="429"/>
    </location>
</feature>
<evidence type="ECO:0000313" key="9">
    <source>
        <dbReference type="EMBL" id="QBH15362.1"/>
    </source>
</evidence>
<dbReference type="InterPro" id="IPR038377">
    <property type="entry name" value="Na/Glc_symporter_sf"/>
</dbReference>
<comment type="similarity">
    <text evidence="2 7">Belongs to the sodium:solute symporter (SSF) (TC 2.A.21) family.</text>
</comment>
<feature type="transmembrane region" description="Helical" evidence="8">
    <location>
        <begin position="387"/>
        <end position="405"/>
    </location>
</feature>
<dbReference type="PANTHER" id="PTHR48086:SF7">
    <property type="entry name" value="SODIUM-SOLUTE SYMPORTER-RELATED"/>
    <property type="match status" value="1"/>
</dbReference>
<evidence type="ECO:0000256" key="1">
    <source>
        <dbReference type="ARBA" id="ARBA00004141"/>
    </source>
</evidence>
<sequence length="430" mass="46141">MEQVVYAVVFLGAFVLFCVLVLKNQRRVVNGSDFSVAGRSLCATQVSWVIISTLVGGVSTIGTVQSAYDHGVSAWIFTLGSGISCFFLGCFFAAALRQAQVTTVSELLGRYFGQNFQYYCSMLNSCGMFIHIIAQHLAAMAILNSVFHFPLPVSLFITMILMGFFVISGGISGAGMVGKIKFFLLYAIMIVCAVIALIKGGGFTGIISQLPKDTDFLNFFSNGIGTTTIDLVSMITGVLSTQIYLQAIFSAKTIREARNGAFLTAIVIPPIGILGIIVGLFLKANYPELEGNSAQALPFFFQHTLPPAMAAFCSAVLLLAVLGTGAGLILGVTTNIYMDGIRRLFTKEPLHSLSIIRLCTIVVLMLSGAVVLAGFSTTILRWSYLSMGFRGASVFAGLCIVVFTGQKKFSPMVRGALYFLPIGYFILAVS</sequence>
<dbReference type="GO" id="GO:0022857">
    <property type="term" value="F:transmembrane transporter activity"/>
    <property type="evidence" value="ECO:0007669"/>
    <property type="project" value="InterPro"/>
</dbReference>
<protein>
    <submittedName>
        <fullName evidence="10">Sodium:solute symporter family protein</fullName>
    </submittedName>
</protein>
<feature type="transmembrane region" description="Helical" evidence="8">
    <location>
        <begin position="6"/>
        <end position="25"/>
    </location>
</feature>
<dbReference type="EMBL" id="QLNI01000014">
    <property type="protein sequence ID" value="RAM02439.1"/>
    <property type="molecule type" value="Genomic_DNA"/>
</dbReference>
<feature type="transmembrane region" description="Helical" evidence="8">
    <location>
        <begin position="308"/>
        <end position="333"/>
    </location>
</feature>
<dbReference type="Proteomes" id="UP000293902">
    <property type="component" value="Chromosome"/>
</dbReference>
<feature type="transmembrane region" description="Helical" evidence="8">
    <location>
        <begin position="183"/>
        <end position="207"/>
    </location>
</feature>
<evidence type="ECO:0000256" key="3">
    <source>
        <dbReference type="ARBA" id="ARBA00022448"/>
    </source>
</evidence>
<evidence type="ECO:0000256" key="6">
    <source>
        <dbReference type="ARBA" id="ARBA00023136"/>
    </source>
</evidence>
<evidence type="ECO:0000313" key="12">
    <source>
        <dbReference type="Proteomes" id="UP000293902"/>
    </source>
</evidence>
<feature type="transmembrane region" description="Helical" evidence="8">
    <location>
        <begin position="354"/>
        <end position="375"/>
    </location>
</feature>
<dbReference type="EMBL" id="CP036313">
    <property type="protein sequence ID" value="QBH15362.1"/>
    <property type="molecule type" value="Genomic_DNA"/>
</dbReference>
<feature type="transmembrane region" description="Helical" evidence="8">
    <location>
        <begin position="116"/>
        <end position="143"/>
    </location>
</feature>
<dbReference type="AlphaFoldDB" id="A0A328FDP9"/>
<proteinExistence type="inferred from homology"/>
<dbReference type="PROSITE" id="PS50283">
    <property type="entry name" value="NA_SOLUT_SYMP_3"/>
    <property type="match status" value="1"/>
</dbReference>
<dbReference type="OrthoDB" id="9781232at2"/>
<gene>
    <name evidence="10" type="ORF">DO021_08170</name>
    <name evidence="9" type="ORF">EYB58_22135</name>
</gene>
<dbReference type="Proteomes" id="UP000248798">
    <property type="component" value="Unassembled WGS sequence"/>
</dbReference>
<name>A0A328FDP9_9BACT</name>
<reference evidence="9 12" key="2">
    <citation type="submission" date="2019-02" db="EMBL/GenBank/DDBJ databases">
        <title>Complete genome sequence of Desulfobacter hydrogenophilus AcRS1.</title>
        <authorList>
            <person name="Marietou A."/>
            <person name="Lund M.B."/>
            <person name="Marshall I.P.G."/>
            <person name="Schreiber L."/>
            <person name="Jorgensen B."/>
        </authorList>
    </citation>
    <scope>NUCLEOTIDE SEQUENCE [LARGE SCALE GENOMIC DNA]</scope>
    <source>
        <strain evidence="9 12">AcRS1</strain>
    </source>
</reference>
<keyword evidence="12" id="KW-1185">Reference proteome</keyword>
<keyword evidence="4 8" id="KW-0812">Transmembrane</keyword>
<dbReference type="RefSeq" id="WP_111955539.1">
    <property type="nucleotide sequence ID" value="NZ_CP036313.1"/>
</dbReference>
<dbReference type="GO" id="GO:0005886">
    <property type="term" value="C:plasma membrane"/>
    <property type="evidence" value="ECO:0007669"/>
    <property type="project" value="TreeGrafter"/>
</dbReference>
<dbReference type="InterPro" id="IPR050277">
    <property type="entry name" value="Sodium:Solute_Symporter"/>
</dbReference>
<evidence type="ECO:0000256" key="8">
    <source>
        <dbReference type="SAM" id="Phobius"/>
    </source>
</evidence>
<evidence type="ECO:0000313" key="10">
    <source>
        <dbReference type="EMBL" id="RAM02439.1"/>
    </source>
</evidence>
<feature type="transmembrane region" description="Helical" evidence="8">
    <location>
        <begin position="261"/>
        <end position="282"/>
    </location>
</feature>
<keyword evidence="3" id="KW-0813">Transport</keyword>
<evidence type="ECO:0000313" key="11">
    <source>
        <dbReference type="Proteomes" id="UP000248798"/>
    </source>
</evidence>
<feature type="transmembrane region" description="Helical" evidence="8">
    <location>
        <begin position="149"/>
        <end position="171"/>
    </location>
</feature>